<protein>
    <submittedName>
        <fullName evidence="2">Uncharacterized protein</fullName>
    </submittedName>
</protein>
<feature type="transmembrane region" description="Helical" evidence="1">
    <location>
        <begin position="16"/>
        <end position="38"/>
    </location>
</feature>
<dbReference type="RefSeq" id="WP_252620551.1">
    <property type="nucleotide sequence ID" value="NZ_CP099490.1"/>
</dbReference>
<sequence>MTDQPSRRKVSRRPQLVPFLVTGALLGFVIGAVVAYLGPDAPRASAGQEFIAVAGPLGLFGGLLGGIVYLLVERFSDRS</sequence>
<keyword evidence="1" id="KW-0472">Membrane</keyword>
<keyword evidence="1" id="KW-0812">Transmembrane</keyword>
<dbReference type="Proteomes" id="UP001056535">
    <property type="component" value="Chromosome"/>
</dbReference>
<evidence type="ECO:0000313" key="2">
    <source>
        <dbReference type="EMBL" id="USQ75965.1"/>
    </source>
</evidence>
<accession>A0ABY4YI78</accession>
<dbReference type="EMBL" id="CP099490">
    <property type="protein sequence ID" value="USQ75965.1"/>
    <property type="molecule type" value="Genomic_DNA"/>
</dbReference>
<evidence type="ECO:0000313" key="3">
    <source>
        <dbReference type="Proteomes" id="UP001056535"/>
    </source>
</evidence>
<organism evidence="2 3">
    <name type="scientific">Ornithinimicrobium cryptoxanthini</name>
    <dbReference type="NCBI Taxonomy" id="2934161"/>
    <lineage>
        <taxon>Bacteria</taxon>
        <taxon>Bacillati</taxon>
        <taxon>Actinomycetota</taxon>
        <taxon>Actinomycetes</taxon>
        <taxon>Micrococcales</taxon>
        <taxon>Ornithinimicrobiaceae</taxon>
        <taxon>Ornithinimicrobium</taxon>
    </lineage>
</organism>
<reference evidence="2" key="1">
    <citation type="submission" date="2022-06" db="EMBL/GenBank/DDBJ databases">
        <title>Ornithinimicrobium JY.X270.</title>
        <authorList>
            <person name="Huang Y."/>
        </authorList>
    </citation>
    <scope>NUCLEOTIDE SEQUENCE</scope>
    <source>
        <strain evidence="2">JY.X270</strain>
    </source>
</reference>
<evidence type="ECO:0000256" key="1">
    <source>
        <dbReference type="SAM" id="Phobius"/>
    </source>
</evidence>
<proteinExistence type="predicted"/>
<gene>
    <name evidence="2" type="ORF">NF557_15410</name>
</gene>
<keyword evidence="1" id="KW-1133">Transmembrane helix</keyword>
<name>A0ABY4YI78_9MICO</name>
<keyword evidence="3" id="KW-1185">Reference proteome</keyword>
<feature type="transmembrane region" description="Helical" evidence="1">
    <location>
        <begin position="50"/>
        <end position="72"/>
    </location>
</feature>